<dbReference type="Pfam" id="PF07557">
    <property type="entry name" value="Shugoshin_C"/>
    <property type="match status" value="1"/>
</dbReference>
<keyword evidence="7" id="KW-0131">Cell cycle</keyword>
<feature type="compositionally biased region" description="Acidic residues" evidence="10">
    <location>
        <begin position="612"/>
        <end position="624"/>
    </location>
</feature>
<evidence type="ECO:0000259" key="11">
    <source>
        <dbReference type="Pfam" id="PF07557"/>
    </source>
</evidence>
<evidence type="ECO:0000313" key="13">
    <source>
        <dbReference type="EMBL" id="KAF7714720.1"/>
    </source>
</evidence>
<organism evidence="13 14">
    <name type="scientific">Penicillium ucsense</name>
    <dbReference type="NCBI Taxonomy" id="2839758"/>
    <lineage>
        <taxon>Eukaryota</taxon>
        <taxon>Fungi</taxon>
        <taxon>Dikarya</taxon>
        <taxon>Ascomycota</taxon>
        <taxon>Pezizomycotina</taxon>
        <taxon>Eurotiomycetes</taxon>
        <taxon>Eurotiomycetidae</taxon>
        <taxon>Eurotiales</taxon>
        <taxon>Aspergillaceae</taxon>
        <taxon>Penicillium</taxon>
    </lineage>
</organism>
<evidence type="ECO:0000256" key="5">
    <source>
        <dbReference type="ARBA" id="ARBA00022829"/>
    </source>
</evidence>
<feature type="region of interest" description="Disordered" evidence="10">
    <location>
        <begin position="174"/>
        <end position="307"/>
    </location>
</feature>
<protein>
    <recommendedName>
        <fullName evidence="15">Shugoshin</fullName>
    </recommendedName>
</protein>
<feature type="compositionally biased region" description="Polar residues" evidence="10">
    <location>
        <begin position="532"/>
        <end position="544"/>
    </location>
</feature>
<feature type="coiled-coil region" evidence="9">
    <location>
        <begin position="39"/>
        <end position="73"/>
    </location>
</feature>
<evidence type="ECO:0000259" key="12">
    <source>
        <dbReference type="Pfam" id="PF07558"/>
    </source>
</evidence>
<reference evidence="13" key="1">
    <citation type="journal article" date="2020" name="Front. Microbiol.">
        <title>Gene regulatory networks of Penicillium echinulatum 2HH and Penicillium oxalicum 114-2 inferred by a computational biology approach.</title>
        <authorList>
            <person name="Lenz A.R."/>
            <person name="Galan-Vasquez E."/>
            <person name="Balbinot E."/>
            <person name="De Abreu F.P."/>
            <person name="De Oliveira N.S."/>
            <person name="Da Rosa L.O."/>
            <person name="De Avila E Silva S."/>
            <person name="Camassola M."/>
            <person name="Dillon A.J.P."/>
            <person name="Perez-Rueda E."/>
        </authorList>
    </citation>
    <scope>NUCLEOTIDE SEQUENCE</scope>
    <source>
        <strain evidence="13">S1M29</strain>
    </source>
</reference>
<evidence type="ECO:0000256" key="3">
    <source>
        <dbReference type="ARBA" id="ARBA00022454"/>
    </source>
</evidence>
<keyword evidence="8" id="KW-0137">Centromere</keyword>
<feature type="compositionally biased region" description="Basic and acidic residues" evidence="10">
    <location>
        <begin position="110"/>
        <end position="136"/>
    </location>
</feature>
<evidence type="ECO:0000256" key="1">
    <source>
        <dbReference type="ARBA" id="ARBA00004584"/>
    </source>
</evidence>
<feature type="compositionally biased region" description="Acidic residues" evidence="10">
    <location>
        <begin position="274"/>
        <end position="289"/>
    </location>
</feature>
<feature type="region of interest" description="Disordered" evidence="10">
    <location>
        <begin position="345"/>
        <end position="642"/>
    </location>
</feature>
<keyword evidence="14" id="KW-1185">Reference proteome</keyword>
<feature type="region of interest" description="Disordered" evidence="10">
    <location>
        <begin position="107"/>
        <end position="161"/>
    </location>
</feature>
<evidence type="ECO:0000256" key="8">
    <source>
        <dbReference type="ARBA" id="ARBA00023328"/>
    </source>
</evidence>
<dbReference type="GO" id="GO:0051301">
    <property type="term" value="P:cell division"/>
    <property type="evidence" value="ECO:0007669"/>
    <property type="project" value="UniProtKB-KW"/>
</dbReference>
<dbReference type="Pfam" id="PF07558">
    <property type="entry name" value="Shugoshin_N"/>
    <property type="match status" value="1"/>
</dbReference>
<dbReference type="EMBL" id="WIWV01000077">
    <property type="protein sequence ID" value="KAF7714720.1"/>
    <property type="molecule type" value="Genomic_DNA"/>
</dbReference>
<evidence type="ECO:0000256" key="4">
    <source>
        <dbReference type="ARBA" id="ARBA00022618"/>
    </source>
</evidence>
<comment type="caution">
    <text evidence="13">The sequence shown here is derived from an EMBL/GenBank/DDBJ whole genome shotgun (WGS) entry which is preliminary data.</text>
</comment>
<dbReference type="InterPro" id="IPR011516">
    <property type="entry name" value="Shugoshin_N"/>
</dbReference>
<feature type="compositionally biased region" description="Polar residues" evidence="10">
    <location>
        <begin position="207"/>
        <end position="225"/>
    </location>
</feature>
<keyword evidence="3" id="KW-0158">Chromosome</keyword>
<evidence type="ECO:0000256" key="2">
    <source>
        <dbReference type="ARBA" id="ARBA00010845"/>
    </source>
</evidence>
<evidence type="ECO:0000256" key="6">
    <source>
        <dbReference type="ARBA" id="ARBA00023054"/>
    </source>
</evidence>
<dbReference type="GO" id="GO:0045132">
    <property type="term" value="P:meiotic chromosome segregation"/>
    <property type="evidence" value="ECO:0007669"/>
    <property type="project" value="InterPro"/>
</dbReference>
<evidence type="ECO:0000313" key="14">
    <source>
        <dbReference type="Proteomes" id="UP000631181"/>
    </source>
</evidence>
<feature type="compositionally biased region" description="Basic and acidic residues" evidence="10">
    <location>
        <begin position="359"/>
        <end position="369"/>
    </location>
</feature>
<feature type="compositionally biased region" description="Basic and acidic residues" evidence="10">
    <location>
        <begin position="146"/>
        <end position="161"/>
    </location>
</feature>
<dbReference type="Proteomes" id="UP000631181">
    <property type="component" value="Unassembled WGS sequence"/>
</dbReference>
<feature type="domain" description="Shugoshin N-terminal coiled-coil" evidence="12">
    <location>
        <begin position="17"/>
        <end position="61"/>
    </location>
</feature>
<gene>
    <name evidence="13" type="ORF">PECM_007935</name>
</gene>
<sequence>MARLNDYAAPAESVEALKRRFVRQNRDIVRVNSMQSLRIRSLESEVSHLLAENVTLREQIINLTQEIERYESAKKLNEGIYAIKARLDRKLAEMNALTSELGMLPRRVGRLPESKSENEPDRSKGTAAETRPRAADADADANVADEDGRLPPIVEDKYYPRKTLEQQEIHELVHKDETDEGPSEQDIPSADEGVHHSDHELHHPDSSPITRQTQENLTTDATSLPPTLETRKKKKKKNDSVNSLFTPLQDARSEASITLPQPAKSGSKRKFSPDEDGFLSEVTSGDDEFQFSRPNKSPSKKGDVFGLTNSMLSPVKVAKSTESEAAPAPALPLISSRKVLEPKCANANLKSPQKARSSVKADKQVDRVLARSGANENTYSPQKPKVLDVGEGEYLSHKPRVIRLTGISQKPKRSSRIVEQEEPSTTETQAPSARDSPRVKSGEEASVAEGANASRPSRRRGTVVSYAEPNLRAKMRRPSTGFTDAVSGAGSRRSSSFQLTQTDGSGDETHITQSRGSPQSSSKGNMTGGESGSQDSSDLLQATISRRRRKVSSARETDDLLDSAPAEASSKEKDQASAVKEKTSARGLSRRHSSNIKSASVSRDPLRHEMDMVSDMDSSFEADESASRRETRITARRRSMMV</sequence>
<comment type="subcellular location">
    <subcellularLocation>
        <location evidence="1">Chromosome</location>
        <location evidence="1">Centromere</location>
    </subcellularLocation>
</comment>
<evidence type="ECO:0000256" key="7">
    <source>
        <dbReference type="ARBA" id="ARBA00023306"/>
    </source>
</evidence>
<keyword evidence="6 9" id="KW-0175">Coiled coil</keyword>
<proteinExistence type="inferred from homology"/>
<feature type="compositionally biased region" description="Polar residues" evidence="10">
    <location>
        <begin position="511"/>
        <end position="525"/>
    </location>
</feature>
<feature type="compositionally biased region" description="Low complexity" evidence="10">
    <location>
        <begin position="485"/>
        <end position="496"/>
    </location>
</feature>
<keyword evidence="4" id="KW-0132">Cell division</keyword>
<name>A0A8J8WHQ0_9EURO</name>
<comment type="similarity">
    <text evidence="2">Belongs to the shugoshin family.</text>
</comment>
<evidence type="ECO:0000256" key="9">
    <source>
        <dbReference type="SAM" id="Coils"/>
    </source>
</evidence>
<keyword evidence="5" id="KW-0159">Chromosome partition</keyword>
<dbReference type="GO" id="GO:0000779">
    <property type="term" value="C:condensed chromosome, centromeric region"/>
    <property type="evidence" value="ECO:0007669"/>
    <property type="project" value="UniProtKB-ARBA"/>
</dbReference>
<feature type="domain" description="Shugoshin C-terminal" evidence="11">
    <location>
        <begin position="454"/>
        <end position="477"/>
    </location>
</feature>
<evidence type="ECO:0000256" key="10">
    <source>
        <dbReference type="SAM" id="MobiDB-lite"/>
    </source>
</evidence>
<dbReference type="InterPro" id="IPR011515">
    <property type="entry name" value="Shugoshin_C"/>
</dbReference>
<dbReference type="GO" id="GO:0005634">
    <property type="term" value="C:nucleus"/>
    <property type="evidence" value="ECO:0007669"/>
    <property type="project" value="InterPro"/>
</dbReference>
<dbReference type="AlphaFoldDB" id="A0A8J8WHQ0"/>
<feature type="compositionally biased region" description="Basic and acidic residues" evidence="10">
    <location>
        <begin position="192"/>
        <end position="205"/>
    </location>
</feature>
<evidence type="ECO:0008006" key="15">
    <source>
        <dbReference type="Google" id="ProtNLM"/>
    </source>
</evidence>
<accession>A0A8J8WHQ0</accession>
<dbReference type="OrthoDB" id="5394106at2759"/>
<feature type="compositionally biased region" description="Basic and acidic residues" evidence="10">
    <location>
        <begin position="569"/>
        <end position="584"/>
    </location>
</feature>